<name>A0A656HI99_THINJ</name>
<accession>A0A656HI99</accession>
<dbReference type="GO" id="GO:0030435">
    <property type="term" value="P:sporulation resulting in formation of a cellular spore"/>
    <property type="evidence" value="ECO:0007669"/>
    <property type="project" value="UniProtKB-KW"/>
</dbReference>
<keyword evidence="2" id="KW-0749">Sporulation</keyword>
<dbReference type="InterPro" id="IPR020916">
    <property type="entry name" value="Gln_gamma-glutamylTfrase_bac"/>
</dbReference>
<reference evidence="5" key="1">
    <citation type="journal article" date="2011" name="Stand. Genomic Sci.">
        <title>Genome sequence of the filamentous, gliding Thiothrix nivea neotype strain (JP2(T)).</title>
        <authorList>
            <person name="Lapidus A."/>
            <person name="Nolan M."/>
            <person name="Lucas S."/>
            <person name="Glavina Del Rio T."/>
            <person name="Tice H."/>
            <person name="Cheng J.F."/>
            <person name="Tapia R."/>
            <person name="Han C."/>
            <person name="Goodwin L."/>
            <person name="Pitluck S."/>
            <person name="Liolios K."/>
            <person name="Pagani I."/>
            <person name="Ivanova N."/>
            <person name="Huntemann M."/>
            <person name="Mavromatis K."/>
            <person name="Mikhailova N."/>
            <person name="Pati A."/>
            <person name="Chen A."/>
            <person name="Palaniappan K."/>
            <person name="Land M."/>
            <person name="Brambilla E.M."/>
            <person name="Rohde M."/>
            <person name="Abt B."/>
            <person name="Verbarg S."/>
            <person name="Goker M."/>
            <person name="Bristow J."/>
            <person name="Eisen J.A."/>
            <person name="Markowitz V."/>
            <person name="Hugenholtz P."/>
            <person name="Kyrpides N.C."/>
            <person name="Klenk H.P."/>
            <person name="Woyke T."/>
        </authorList>
    </citation>
    <scope>NUCLEOTIDE SEQUENCE [LARGE SCALE GENOMIC DNA]</scope>
    <source>
        <strain evidence="5">ATCC 35100 / DSM 5205 / JP2</strain>
    </source>
</reference>
<keyword evidence="5" id="KW-1185">Reference proteome</keyword>
<dbReference type="AlphaFoldDB" id="A0A656HI99"/>
<gene>
    <name evidence="4" type="ORF">Thini_3247</name>
</gene>
<dbReference type="EMBL" id="JH651384">
    <property type="protein sequence ID" value="EIJ35764.1"/>
    <property type="molecule type" value="Genomic_DNA"/>
</dbReference>
<dbReference type="Proteomes" id="UP000005317">
    <property type="component" value="Unassembled WGS sequence"/>
</dbReference>
<dbReference type="Pfam" id="PF20085">
    <property type="entry name" value="TGL"/>
    <property type="match status" value="1"/>
</dbReference>
<sequence length="418" mass="44934" precursor="true">MPTGVALSAPVSQLGTLGASSSLLGGSRQTQARESSSGQPFNSLLGSAILPLIALLLQRMGQQQQQQTDDGETPAPAEPEPLTLSESEQAILSGIHTSSSDGSAPTGQTASVLDGANADHRLSAGDTLVIRDAVGNETSRETLDSADMYDLRFRENMLKTVSTLGDGWAFSEDLVQITGGELQQPETRNYTSSSGQTTTETVLGRNNYWEVVQRGSNHYLLMRETDNVGNPVQASDAINDVFANRQDYAFDCATPMRLLNLKATLDTIGEDDFNSHAGRLLLSSWYDQHDNSSFDGGFISKVRTAQAGEVSVNGVSNLQGETALFNPVKGDALTPGAAYYFDLPGDQESAVQGWNAIYMGRNNDGSHRFWSTNIGAVDINFQGDAWQPQGAFEGYYLGAVNVNPNTSRLQSWDTNRSV</sequence>
<organism evidence="4 5">
    <name type="scientific">Thiothrix nivea (strain ATCC 35100 / DSM 5205 / JP2)</name>
    <dbReference type="NCBI Taxonomy" id="870187"/>
    <lineage>
        <taxon>Bacteria</taxon>
        <taxon>Pseudomonadati</taxon>
        <taxon>Pseudomonadota</taxon>
        <taxon>Gammaproteobacteria</taxon>
        <taxon>Thiotrichales</taxon>
        <taxon>Thiotrichaceae</taxon>
        <taxon>Thiothrix</taxon>
    </lineage>
</organism>
<feature type="compositionally biased region" description="Polar residues" evidence="3">
    <location>
        <begin position="28"/>
        <end position="41"/>
    </location>
</feature>
<evidence type="ECO:0000256" key="1">
    <source>
        <dbReference type="ARBA" id="ARBA00022679"/>
    </source>
</evidence>
<protein>
    <submittedName>
        <fullName evidence="4">Uncharacterized protein</fullName>
    </submittedName>
</protein>
<dbReference type="GO" id="GO:0003810">
    <property type="term" value="F:protein-glutamine gamma-glutamyltransferase activity"/>
    <property type="evidence" value="ECO:0007669"/>
    <property type="project" value="InterPro"/>
</dbReference>
<evidence type="ECO:0000256" key="3">
    <source>
        <dbReference type="SAM" id="MobiDB-lite"/>
    </source>
</evidence>
<evidence type="ECO:0000256" key="2">
    <source>
        <dbReference type="ARBA" id="ARBA00022969"/>
    </source>
</evidence>
<feature type="region of interest" description="Disordered" evidence="3">
    <location>
        <begin position="18"/>
        <end position="41"/>
    </location>
</feature>
<keyword evidence="1" id="KW-0808">Transferase</keyword>
<proteinExistence type="predicted"/>
<evidence type="ECO:0000313" key="5">
    <source>
        <dbReference type="Proteomes" id="UP000005317"/>
    </source>
</evidence>
<feature type="compositionally biased region" description="Low complexity" evidence="3">
    <location>
        <begin position="18"/>
        <end position="27"/>
    </location>
</feature>
<dbReference type="RefSeq" id="WP_002709660.1">
    <property type="nucleotide sequence ID" value="NZ_JH651384.1"/>
</dbReference>
<feature type="region of interest" description="Disordered" evidence="3">
    <location>
        <begin position="60"/>
        <end position="81"/>
    </location>
</feature>
<evidence type="ECO:0000313" key="4">
    <source>
        <dbReference type="EMBL" id="EIJ35764.1"/>
    </source>
</evidence>